<keyword evidence="1" id="KW-0812">Transmembrane</keyword>
<keyword evidence="2" id="KW-1185">Reference proteome</keyword>
<feature type="transmembrane region" description="Helical" evidence="1">
    <location>
        <begin position="132"/>
        <end position="151"/>
    </location>
</feature>
<dbReference type="AlphaFoldDB" id="A0A1I8BBT9"/>
<organism evidence="2 3">
    <name type="scientific">Meloidogyne hapla</name>
    <name type="common">Root-knot nematode worm</name>
    <dbReference type="NCBI Taxonomy" id="6305"/>
    <lineage>
        <taxon>Eukaryota</taxon>
        <taxon>Metazoa</taxon>
        <taxon>Ecdysozoa</taxon>
        <taxon>Nematoda</taxon>
        <taxon>Chromadorea</taxon>
        <taxon>Rhabditida</taxon>
        <taxon>Tylenchina</taxon>
        <taxon>Tylenchomorpha</taxon>
        <taxon>Tylenchoidea</taxon>
        <taxon>Meloidogynidae</taxon>
        <taxon>Meloidogyninae</taxon>
        <taxon>Meloidogyne</taxon>
    </lineage>
</organism>
<accession>A0A1I8BBT9</accession>
<sequence length="157" mass="18655">MLRVIQTIKSKALTEFNLFEKVINLGKQFIEISCKDYKCYADDSDKPINEQLNILYEIISDKINKRKINFSFIYSLWIKFYSMYLQIQNRRIKRNSGNENVEKLIAEILGRNVRNRGNGGNRRNPVEGRKRIVQLILFTILLAIILRYVYYDINLLI</sequence>
<evidence type="ECO:0000313" key="2">
    <source>
        <dbReference type="Proteomes" id="UP000095281"/>
    </source>
</evidence>
<reference evidence="3" key="1">
    <citation type="submission" date="2016-11" db="UniProtKB">
        <authorList>
            <consortium name="WormBaseParasite"/>
        </authorList>
    </citation>
    <scope>IDENTIFICATION</scope>
</reference>
<keyword evidence="1" id="KW-1133">Transmembrane helix</keyword>
<proteinExistence type="predicted"/>
<dbReference type="WBParaSite" id="MhA1_Contig1860.frz3.gene10">
    <property type="protein sequence ID" value="MhA1_Contig1860.frz3.gene10"/>
    <property type="gene ID" value="MhA1_Contig1860.frz3.gene10"/>
</dbReference>
<name>A0A1I8BBT9_MELHA</name>
<evidence type="ECO:0000256" key="1">
    <source>
        <dbReference type="SAM" id="Phobius"/>
    </source>
</evidence>
<keyword evidence="1" id="KW-0472">Membrane</keyword>
<evidence type="ECO:0000313" key="3">
    <source>
        <dbReference type="WBParaSite" id="MhA1_Contig1860.frz3.gene10"/>
    </source>
</evidence>
<dbReference type="Proteomes" id="UP000095281">
    <property type="component" value="Unplaced"/>
</dbReference>
<protein>
    <submittedName>
        <fullName evidence="3">Uncharacterized protein</fullName>
    </submittedName>
</protein>